<accession>A0A6J5T0P2</accession>
<evidence type="ECO:0000256" key="1">
    <source>
        <dbReference type="SAM" id="MobiDB-lite"/>
    </source>
</evidence>
<dbReference type="EMBL" id="LR797501">
    <property type="protein sequence ID" value="CAB4221079.1"/>
    <property type="molecule type" value="Genomic_DNA"/>
</dbReference>
<feature type="compositionally biased region" description="Basic and acidic residues" evidence="1">
    <location>
        <begin position="13"/>
        <end position="26"/>
    </location>
</feature>
<proteinExistence type="predicted"/>
<reference evidence="3" key="1">
    <citation type="submission" date="2020-05" db="EMBL/GenBank/DDBJ databases">
        <authorList>
            <person name="Chiriac C."/>
            <person name="Salcher M."/>
            <person name="Ghai R."/>
            <person name="Kavagutti S V."/>
        </authorList>
    </citation>
    <scope>NUCLEOTIDE SEQUENCE</scope>
</reference>
<sequence length="123" mass="13396">MANTPVSPLDATGRAKEQATKKNAAELKKRAEEISIATQLEAESLEKDVFDPKNPDAPLVLDEIENVGVTTAGDLVVIRTITDIEDMTYGVGNTFTFKAGVKYRVPAGLAAYLEQLGYIWRPN</sequence>
<protein>
    <submittedName>
        <fullName evidence="3">Uncharacterized protein</fullName>
    </submittedName>
</protein>
<gene>
    <name evidence="2" type="ORF">UFOVP1033_156</name>
    <name evidence="3" type="ORF">UFOVP1631_156</name>
</gene>
<feature type="region of interest" description="Disordered" evidence="1">
    <location>
        <begin position="1"/>
        <end position="26"/>
    </location>
</feature>
<name>A0A6J5T0P2_9CAUD</name>
<evidence type="ECO:0000313" key="2">
    <source>
        <dbReference type="EMBL" id="CAB4179537.1"/>
    </source>
</evidence>
<organism evidence="3">
    <name type="scientific">uncultured Caudovirales phage</name>
    <dbReference type="NCBI Taxonomy" id="2100421"/>
    <lineage>
        <taxon>Viruses</taxon>
        <taxon>Duplodnaviria</taxon>
        <taxon>Heunggongvirae</taxon>
        <taxon>Uroviricota</taxon>
        <taxon>Caudoviricetes</taxon>
        <taxon>Peduoviridae</taxon>
        <taxon>Maltschvirus</taxon>
        <taxon>Maltschvirus maltsch</taxon>
    </lineage>
</organism>
<dbReference type="EMBL" id="LR796981">
    <property type="protein sequence ID" value="CAB4179537.1"/>
    <property type="molecule type" value="Genomic_DNA"/>
</dbReference>
<evidence type="ECO:0000313" key="3">
    <source>
        <dbReference type="EMBL" id="CAB4221079.1"/>
    </source>
</evidence>